<dbReference type="AlphaFoldDB" id="A0AAD5S5P0"/>
<protein>
    <submittedName>
        <fullName evidence="1">Uncharacterized protein</fullName>
    </submittedName>
</protein>
<organism evidence="1 2">
    <name type="scientific">Rhizophlyctis rosea</name>
    <dbReference type="NCBI Taxonomy" id="64517"/>
    <lineage>
        <taxon>Eukaryota</taxon>
        <taxon>Fungi</taxon>
        <taxon>Fungi incertae sedis</taxon>
        <taxon>Chytridiomycota</taxon>
        <taxon>Chytridiomycota incertae sedis</taxon>
        <taxon>Chytridiomycetes</taxon>
        <taxon>Rhizophlyctidales</taxon>
        <taxon>Rhizophlyctidaceae</taxon>
        <taxon>Rhizophlyctis</taxon>
    </lineage>
</organism>
<feature type="non-terminal residue" evidence="1">
    <location>
        <position position="68"/>
    </location>
</feature>
<sequence>MHSYYSTTLPSKQQLHISLQPLPNPPARTSTTLDQIISTLLNRTLAEELSNSLLQLPESVAVEEVLEV</sequence>
<name>A0AAD5S5P0_9FUNG</name>
<keyword evidence="2" id="KW-1185">Reference proteome</keyword>
<evidence type="ECO:0000313" key="2">
    <source>
        <dbReference type="Proteomes" id="UP001212841"/>
    </source>
</evidence>
<comment type="caution">
    <text evidence="1">The sequence shown here is derived from an EMBL/GenBank/DDBJ whole genome shotgun (WGS) entry which is preliminary data.</text>
</comment>
<accession>A0AAD5S5P0</accession>
<gene>
    <name evidence="1" type="ORF">HK097_001428</name>
</gene>
<evidence type="ECO:0000313" key="1">
    <source>
        <dbReference type="EMBL" id="KAJ3044567.1"/>
    </source>
</evidence>
<dbReference type="EMBL" id="JADGJD010001285">
    <property type="protein sequence ID" value="KAJ3044567.1"/>
    <property type="molecule type" value="Genomic_DNA"/>
</dbReference>
<proteinExistence type="predicted"/>
<dbReference type="Proteomes" id="UP001212841">
    <property type="component" value="Unassembled WGS sequence"/>
</dbReference>
<reference evidence="1" key="1">
    <citation type="submission" date="2020-05" db="EMBL/GenBank/DDBJ databases">
        <title>Phylogenomic resolution of chytrid fungi.</title>
        <authorList>
            <person name="Stajich J.E."/>
            <person name="Amses K."/>
            <person name="Simmons R."/>
            <person name="Seto K."/>
            <person name="Myers J."/>
            <person name="Bonds A."/>
            <person name="Quandt C.A."/>
            <person name="Barry K."/>
            <person name="Liu P."/>
            <person name="Grigoriev I."/>
            <person name="Longcore J.E."/>
            <person name="James T.Y."/>
        </authorList>
    </citation>
    <scope>NUCLEOTIDE SEQUENCE</scope>
    <source>
        <strain evidence="1">JEL0318</strain>
    </source>
</reference>